<dbReference type="InterPro" id="IPR030934">
    <property type="entry name" value="Intein_C"/>
</dbReference>
<dbReference type="Gene3D" id="1.10.8.730">
    <property type="match status" value="1"/>
</dbReference>
<dbReference type="NCBIfam" id="TIGR01443">
    <property type="entry name" value="intein_Cterm"/>
    <property type="match status" value="1"/>
</dbReference>
<dbReference type="PROSITE" id="PS50817">
    <property type="entry name" value="INTEIN_N_TER"/>
    <property type="match status" value="1"/>
</dbReference>
<gene>
    <name evidence="3" type="ORF">SAMN02745243_02520</name>
</gene>
<dbReference type="InterPro" id="IPR051162">
    <property type="entry name" value="T4SS_component"/>
</dbReference>
<dbReference type="SMART" id="SM00306">
    <property type="entry name" value="HintN"/>
    <property type="match status" value="1"/>
</dbReference>
<sequence length="984" mass="112789">MSRKDRRLRSYKKECTKEEKKKQKREQKIRKKEEAIRRKEERKQKRKKHVAAKPAGSQPSKKKTSSAKAEKEKKLSVQKTIAYREMGKDGICRVQDKVYSKTIRFYDLNYQLAQNEDKNAIFENWCDFLNYFDSTIHFQLSFINQKNNMLEFEKIIRIKPQHDEFDDVRMEYAQMLKNQLAKGNNGLLKTKYITFSIEADNIREAKPKLERIEADILNNFKVLGVLAYPLSGSERLEVLYETFNPDNNVPLKFDYNQIVKTGLGTKDFIAPTSFTFKNGKDFSMGNTIGTVSYLQILAPELTDKMLAEFLDIDKNLIVNLHVQSVDQMKAIKLVKSKVTDINRMKIEEQKKAVRSGYDMDIIPSDLNTYGGEAKRLLEDLQSRNERMFLVTALFLNTDKTKQELENAVFQTAGIAQKYNCVLRRLDYLQEEGLMSSLPLGINHVPIKRALTTTSTAIFVPFTTQELFMAGESLYYGLNAISNNMIMVDRKKLKNPNGLILGTPGCFTGDTLLLLSDGTTISFDELVERKTDVMVNSYDLRNQQLVAARGYDACIVKKAKSLVEVELETGDKVRCTSNHWFLTRSAGYTEAANLRVGMKLIPDHEVKAVRMIELETEVPVYDISVEDFQNFQLACGIVVHNSGKSFAAKREITNAYFVTQDDIIIGDPEGEYYPLVHALGGQVIHISPTSKDFINPMDINMDYSDDDNPLGVKSDFILSLCELIMGSRNGIEAEEKSVIDRCLPIVYQKYFENPVPENMPILGDLYECLRAQKETQAQRIATALEIYVNGSLRVFNHQTNVALNNRIVCFDIKELGKQLKKLGMLIVQDQVWNRVTINRSSHKSTRYYIDEFHLLLKEEQTAAYSVEIWKRFRKWGGIPTGITQNVKDLLASREIENIFENSDFIYMLNQAAGDRQILAKQLNISPYQLSYVTNSGEGEGLLFYGSTIIPFKDKFDKNLKLYSLMTTKPEEVEARRQAEEKKRGE</sequence>
<dbReference type="PANTHER" id="PTHR30121:SF6">
    <property type="entry name" value="SLR6007 PROTEIN"/>
    <property type="match status" value="1"/>
</dbReference>
<keyword evidence="4" id="KW-1185">Reference proteome</keyword>
<dbReference type="PROSITE" id="PS50818">
    <property type="entry name" value="INTEIN_C_TER"/>
    <property type="match status" value="1"/>
</dbReference>
<proteinExistence type="predicted"/>
<dbReference type="SUPFAM" id="SSF51294">
    <property type="entry name" value="Hedgehog/intein (Hint) domain"/>
    <property type="match status" value="1"/>
</dbReference>
<feature type="compositionally biased region" description="Basic residues" evidence="1">
    <location>
        <begin position="1"/>
        <end position="10"/>
    </location>
</feature>
<feature type="compositionally biased region" description="Basic and acidic residues" evidence="1">
    <location>
        <begin position="11"/>
        <end position="21"/>
    </location>
</feature>
<dbReference type="NCBIfam" id="TIGR01445">
    <property type="entry name" value="intein_Nterm"/>
    <property type="match status" value="1"/>
</dbReference>
<dbReference type="Proteomes" id="UP000184301">
    <property type="component" value="Unassembled WGS sequence"/>
</dbReference>
<feature type="compositionally biased region" description="Basic and acidic residues" evidence="1">
    <location>
        <begin position="31"/>
        <end position="43"/>
    </location>
</feature>
<dbReference type="Gene3D" id="2.170.16.10">
    <property type="entry name" value="Hedgehog/Intein (Hint) domain"/>
    <property type="match status" value="1"/>
</dbReference>
<dbReference type="SUPFAM" id="SSF52540">
    <property type="entry name" value="P-loop containing nucleoside triphosphate hydrolases"/>
    <property type="match status" value="1"/>
</dbReference>
<evidence type="ECO:0000313" key="3">
    <source>
        <dbReference type="EMBL" id="SHK23486.1"/>
    </source>
</evidence>
<evidence type="ECO:0000313" key="4">
    <source>
        <dbReference type="Proteomes" id="UP000184301"/>
    </source>
</evidence>
<reference evidence="3 4" key="1">
    <citation type="submission" date="2016-11" db="EMBL/GenBank/DDBJ databases">
        <authorList>
            <person name="Jaros S."/>
            <person name="Januszkiewicz K."/>
            <person name="Wedrychowicz H."/>
        </authorList>
    </citation>
    <scope>NUCLEOTIDE SEQUENCE [LARGE SCALE GENOMIC DNA]</scope>
    <source>
        <strain evidence="3 4">DSM 15480</strain>
    </source>
</reference>
<dbReference type="PANTHER" id="PTHR30121">
    <property type="entry name" value="UNCHARACTERIZED PROTEIN YJGR-RELATED"/>
    <property type="match status" value="1"/>
</dbReference>
<name>A0A1M6QTF1_9FIRM</name>
<dbReference type="STRING" id="1121950.SAMN02745243_02520"/>
<evidence type="ECO:0000259" key="2">
    <source>
        <dbReference type="SMART" id="SM00306"/>
    </source>
</evidence>
<dbReference type="InterPro" id="IPR006141">
    <property type="entry name" value="Intein_N"/>
</dbReference>
<accession>A0A1M6QTF1</accession>
<dbReference type="Gene3D" id="3.40.50.300">
    <property type="entry name" value="P-loop containing nucleotide triphosphate hydrolases"/>
    <property type="match status" value="1"/>
</dbReference>
<dbReference type="EMBL" id="FQZY01000037">
    <property type="protein sequence ID" value="SHK23486.1"/>
    <property type="molecule type" value="Genomic_DNA"/>
</dbReference>
<evidence type="ECO:0000256" key="1">
    <source>
        <dbReference type="SAM" id="MobiDB-lite"/>
    </source>
</evidence>
<organism evidence="3 4">
    <name type="scientific">Hespellia stercorisuis DSM 15480</name>
    <dbReference type="NCBI Taxonomy" id="1121950"/>
    <lineage>
        <taxon>Bacteria</taxon>
        <taxon>Bacillati</taxon>
        <taxon>Bacillota</taxon>
        <taxon>Clostridia</taxon>
        <taxon>Lachnospirales</taxon>
        <taxon>Lachnospiraceae</taxon>
        <taxon>Hespellia</taxon>
    </lineage>
</organism>
<dbReference type="InterPro" id="IPR003587">
    <property type="entry name" value="Hint_dom_N"/>
</dbReference>
<dbReference type="AlphaFoldDB" id="A0A1M6QTF1"/>
<dbReference type="GO" id="GO:0016539">
    <property type="term" value="P:intein-mediated protein splicing"/>
    <property type="evidence" value="ECO:0007669"/>
    <property type="project" value="InterPro"/>
</dbReference>
<dbReference type="CDD" id="cd00081">
    <property type="entry name" value="Hint"/>
    <property type="match status" value="1"/>
</dbReference>
<feature type="domain" description="Hint" evidence="2">
    <location>
        <begin position="503"/>
        <end position="603"/>
    </location>
</feature>
<feature type="region of interest" description="Disordered" evidence="1">
    <location>
        <begin position="1"/>
        <end position="73"/>
    </location>
</feature>
<dbReference type="InterPro" id="IPR036844">
    <property type="entry name" value="Hint_dom_sf"/>
</dbReference>
<dbReference type="InterPro" id="IPR027417">
    <property type="entry name" value="P-loop_NTPase"/>
</dbReference>
<protein>
    <submittedName>
        <fullName evidence="3">Intein C-terminal splicing region/intein N-terminal splicing region</fullName>
    </submittedName>
</protein>
<dbReference type="NCBIfam" id="NF045971">
    <property type="entry name" value="conju_CD1110"/>
    <property type="match status" value="2"/>
</dbReference>